<evidence type="ECO:0000313" key="5">
    <source>
        <dbReference type="Proteomes" id="UP000286045"/>
    </source>
</evidence>
<dbReference type="PANTHER" id="PTHR10720:SF0">
    <property type="entry name" value="HEME OXYGENASE"/>
    <property type="match status" value="1"/>
</dbReference>
<evidence type="ECO:0000256" key="2">
    <source>
        <dbReference type="ARBA" id="ARBA00022723"/>
    </source>
</evidence>
<dbReference type="CDD" id="cd19165">
    <property type="entry name" value="HemeO"/>
    <property type="match status" value="1"/>
</dbReference>
<dbReference type="SUPFAM" id="SSF48613">
    <property type="entry name" value="Heme oxygenase-like"/>
    <property type="match status" value="1"/>
</dbReference>
<dbReference type="PANTHER" id="PTHR10720">
    <property type="entry name" value="HEME OXYGENASE"/>
    <property type="match status" value="1"/>
</dbReference>
<dbReference type="Gene3D" id="1.20.910.10">
    <property type="entry name" value="Heme oxygenase-like"/>
    <property type="match status" value="1"/>
</dbReference>
<dbReference type="InterPro" id="IPR016053">
    <property type="entry name" value="Haem_Oase-like"/>
</dbReference>
<sequence length="350" mass="39225">MSSKIGSPIRSLSDSINAATRPAHTKLNKLVISRLQLALPPQADDASQYVSGLLHITPIYIAFESLWRVILKLPGTPEAHDSGKDGNAGAVCVPVGLRLNNRLNAHCGPIVDSRIDALLTKLYFERLQRSQALQQDLTSLTGWSHCTLAEQLDNASKSPILNDFLTDIETSVRKRPHVLLAYAWVLYMALFSGGRFIRASLENIYPAFWIPASAQQPTPATLAGFTITDVQPLSFFRFNTPEGGEDIKQEFKKRLLESEYCLTALEREEVIEEARRIFEYMIQLVGELDDICGTDKEAAEARLLSLRSRDSVVVEKERRRHFEQTARKTTAERTRSWVEKAIIKCGSNAK</sequence>
<gene>
    <name evidence="4" type="ORF">EKO27_g168</name>
</gene>
<dbReference type="GO" id="GO:0006788">
    <property type="term" value="P:heme oxidation"/>
    <property type="evidence" value="ECO:0007669"/>
    <property type="project" value="InterPro"/>
</dbReference>
<evidence type="ECO:0000313" key="4">
    <source>
        <dbReference type="EMBL" id="RWA14941.1"/>
    </source>
</evidence>
<dbReference type="AlphaFoldDB" id="A0A439DKM0"/>
<dbReference type="GO" id="GO:0046872">
    <property type="term" value="F:metal ion binding"/>
    <property type="evidence" value="ECO:0007669"/>
    <property type="project" value="UniProtKB-KW"/>
</dbReference>
<dbReference type="InterPro" id="IPR002051">
    <property type="entry name" value="Haem_Oase"/>
</dbReference>
<name>A0A439DKM0_9PEZI</name>
<protein>
    <recommendedName>
        <fullName evidence="6">Heme oxygenase-like protein</fullName>
    </recommendedName>
</protein>
<dbReference type="Proteomes" id="UP000286045">
    <property type="component" value="Unassembled WGS sequence"/>
</dbReference>
<accession>A0A439DKM0</accession>
<dbReference type="STRING" id="363999.A0A439DKM0"/>
<dbReference type="InterPro" id="IPR016084">
    <property type="entry name" value="Haem_Oase-like_multi-hlx"/>
</dbReference>
<keyword evidence="3" id="KW-0408">Iron</keyword>
<dbReference type="GO" id="GO:0004392">
    <property type="term" value="F:heme oxygenase (decyclizing) activity"/>
    <property type="evidence" value="ECO:0007669"/>
    <property type="project" value="InterPro"/>
</dbReference>
<dbReference type="EMBL" id="RYZI01000002">
    <property type="protein sequence ID" value="RWA14941.1"/>
    <property type="molecule type" value="Genomic_DNA"/>
</dbReference>
<organism evidence="4 5">
    <name type="scientific">Xylaria grammica</name>
    <dbReference type="NCBI Taxonomy" id="363999"/>
    <lineage>
        <taxon>Eukaryota</taxon>
        <taxon>Fungi</taxon>
        <taxon>Dikarya</taxon>
        <taxon>Ascomycota</taxon>
        <taxon>Pezizomycotina</taxon>
        <taxon>Sordariomycetes</taxon>
        <taxon>Xylariomycetidae</taxon>
        <taxon>Xylariales</taxon>
        <taxon>Xylariaceae</taxon>
        <taxon>Xylaria</taxon>
    </lineage>
</organism>
<keyword evidence="5" id="KW-1185">Reference proteome</keyword>
<keyword evidence="1" id="KW-0349">Heme</keyword>
<dbReference type="Pfam" id="PF01126">
    <property type="entry name" value="Heme_oxygenase"/>
    <property type="match status" value="1"/>
</dbReference>
<evidence type="ECO:0000256" key="3">
    <source>
        <dbReference type="ARBA" id="ARBA00023004"/>
    </source>
</evidence>
<proteinExistence type="predicted"/>
<keyword evidence="2" id="KW-0479">Metal-binding</keyword>
<comment type="caution">
    <text evidence="4">The sequence shown here is derived from an EMBL/GenBank/DDBJ whole genome shotgun (WGS) entry which is preliminary data.</text>
</comment>
<evidence type="ECO:0000256" key="1">
    <source>
        <dbReference type="ARBA" id="ARBA00022617"/>
    </source>
</evidence>
<reference evidence="4 5" key="1">
    <citation type="submission" date="2018-12" db="EMBL/GenBank/DDBJ databases">
        <title>Draft genome sequence of Xylaria grammica IHI A82.</title>
        <authorList>
            <person name="Buettner E."/>
            <person name="Kellner H."/>
        </authorList>
    </citation>
    <scope>NUCLEOTIDE SEQUENCE [LARGE SCALE GENOMIC DNA]</scope>
    <source>
        <strain evidence="4 5">IHI A82</strain>
    </source>
</reference>
<evidence type="ECO:0008006" key="6">
    <source>
        <dbReference type="Google" id="ProtNLM"/>
    </source>
</evidence>